<feature type="non-terminal residue" evidence="7">
    <location>
        <position position="1"/>
    </location>
</feature>
<gene>
    <name evidence="7" type="ORF">METZ01_LOCUS220192</name>
</gene>
<comment type="subcellular location">
    <subcellularLocation>
        <location evidence="1">Membrane</location>
        <topology evidence="1">Multi-pass membrane protein</topology>
    </subcellularLocation>
</comment>
<accession>A0A382FWD0</accession>
<feature type="transmembrane region" description="Helical" evidence="6">
    <location>
        <begin position="6"/>
        <end position="27"/>
    </location>
</feature>
<feature type="transmembrane region" description="Helical" evidence="6">
    <location>
        <begin position="39"/>
        <end position="58"/>
    </location>
</feature>
<protein>
    <recommendedName>
        <fullName evidence="8">ABC transporter permease</fullName>
    </recommendedName>
</protein>
<feature type="transmembrane region" description="Helical" evidence="6">
    <location>
        <begin position="64"/>
        <end position="82"/>
    </location>
</feature>
<feature type="transmembrane region" description="Helical" evidence="6">
    <location>
        <begin position="206"/>
        <end position="228"/>
    </location>
</feature>
<evidence type="ECO:0000256" key="6">
    <source>
        <dbReference type="SAM" id="Phobius"/>
    </source>
</evidence>
<evidence type="ECO:0008006" key="8">
    <source>
        <dbReference type="Google" id="ProtNLM"/>
    </source>
</evidence>
<evidence type="ECO:0000256" key="2">
    <source>
        <dbReference type="ARBA" id="ARBA00005268"/>
    </source>
</evidence>
<feature type="transmembrane region" description="Helical" evidence="6">
    <location>
        <begin position="127"/>
        <end position="145"/>
    </location>
</feature>
<dbReference type="PANTHER" id="PTHR30028:SF0">
    <property type="entry name" value="PROTEIN ALUMINUM SENSITIVE 3"/>
    <property type="match status" value="1"/>
</dbReference>
<comment type="similarity">
    <text evidence="2">Belongs to the UPF0014 family.</text>
</comment>
<dbReference type="GO" id="GO:0005886">
    <property type="term" value="C:plasma membrane"/>
    <property type="evidence" value="ECO:0007669"/>
    <property type="project" value="TreeGrafter"/>
</dbReference>
<dbReference type="AlphaFoldDB" id="A0A382FWD0"/>
<organism evidence="7">
    <name type="scientific">marine metagenome</name>
    <dbReference type="NCBI Taxonomy" id="408172"/>
    <lineage>
        <taxon>unclassified sequences</taxon>
        <taxon>metagenomes</taxon>
        <taxon>ecological metagenomes</taxon>
    </lineage>
</organism>
<keyword evidence="3 6" id="KW-0812">Transmembrane</keyword>
<proteinExistence type="inferred from homology"/>
<name>A0A382FWD0_9ZZZZ</name>
<evidence type="ECO:0000256" key="5">
    <source>
        <dbReference type="ARBA" id="ARBA00023136"/>
    </source>
</evidence>
<feature type="transmembrane region" description="Helical" evidence="6">
    <location>
        <begin position="94"/>
        <end position="115"/>
    </location>
</feature>
<keyword evidence="5 6" id="KW-0472">Membrane</keyword>
<keyword evidence="4 6" id="KW-1133">Transmembrane helix</keyword>
<evidence type="ECO:0000313" key="7">
    <source>
        <dbReference type="EMBL" id="SVB67338.1"/>
    </source>
</evidence>
<evidence type="ECO:0000256" key="1">
    <source>
        <dbReference type="ARBA" id="ARBA00004141"/>
    </source>
</evidence>
<reference evidence="7" key="1">
    <citation type="submission" date="2018-05" db="EMBL/GenBank/DDBJ databases">
        <authorList>
            <person name="Lanie J.A."/>
            <person name="Ng W.-L."/>
            <person name="Kazmierczak K.M."/>
            <person name="Andrzejewski T.M."/>
            <person name="Davidsen T.M."/>
            <person name="Wayne K.J."/>
            <person name="Tettelin H."/>
            <person name="Glass J.I."/>
            <person name="Rusch D."/>
            <person name="Podicherti R."/>
            <person name="Tsui H.-C.T."/>
            <person name="Winkler M.E."/>
        </authorList>
    </citation>
    <scope>NUCLEOTIDE SEQUENCE</scope>
</reference>
<dbReference type="EMBL" id="UINC01052235">
    <property type="protein sequence ID" value="SVB67338.1"/>
    <property type="molecule type" value="Genomic_DNA"/>
</dbReference>
<feature type="transmembrane region" description="Helical" evidence="6">
    <location>
        <begin position="165"/>
        <end position="186"/>
    </location>
</feature>
<dbReference type="InterPro" id="IPR005226">
    <property type="entry name" value="UPF0014_fam"/>
</dbReference>
<evidence type="ECO:0000256" key="4">
    <source>
        <dbReference type="ARBA" id="ARBA00022989"/>
    </source>
</evidence>
<evidence type="ECO:0000256" key="3">
    <source>
        <dbReference type="ARBA" id="ARBA00022692"/>
    </source>
</evidence>
<sequence>VTSVTTIPIASLLIGFVPVAVLIFIMWSWRLNALQSIYANGRMLVQLLLIGYVLSYIFETDEPVLVVVVVFFMIVMAAWIAMRPLTNRGVKPYVVIFIALGASGLGVLVVVTQIILELPRWYEPRFVIPLAGMVFANSMNTISLAGERFHVERQRGEDYLSARNAAIETALIPQVNALLAVGLVSLPGMMTGQILSGIEPLTAARYQIMVMCMIFSTAGLAAVVYMALHKRDGKALHEPEIDRKE</sequence>
<dbReference type="PANTHER" id="PTHR30028">
    <property type="entry name" value="UPF0014 INNER MEMBRANE PROTEIN YBBM-RELATED"/>
    <property type="match status" value="1"/>
</dbReference>
<dbReference type="Pfam" id="PF03649">
    <property type="entry name" value="UPF0014"/>
    <property type="match status" value="1"/>
</dbReference>